<dbReference type="NCBIfam" id="TIGR00573">
    <property type="entry name" value="dnaq"/>
    <property type="match status" value="1"/>
</dbReference>
<proteinExistence type="inferred from homology"/>
<dbReference type="EMBL" id="JPEN01000073">
    <property type="protein sequence ID" value="KGM36927.1"/>
    <property type="molecule type" value="Genomic_DNA"/>
</dbReference>
<feature type="domain" description="Helicase ATP-binding" evidence="12">
    <location>
        <begin position="257"/>
        <end position="475"/>
    </location>
</feature>
<dbReference type="SMART" id="SM00491">
    <property type="entry name" value="HELICc2"/>
    <property type="match status" value="1"/>
</dbReference>
<dbReference type="HAMAP" id="MF_02206">
    <property type="entry name" value="DinG_exonucl"/>
    <property type="match status" value="1"/>
</dbReference>
<evidence type="ECO:0000256" key="3">
    <source>
        <dbReference type="ARBA" id="ARBA00022705"/>
    </source>
</evidence>
<evidence type="ECO:0000256" key="6">
    <source>
        <dbReference type="ARBA" id="ARBA00022801"/>
    </source>
</evidence>
<evidence type="ECO:0000259" key="14">
    <source>
        <dbReference type="PROSITE" id="PS51194"/>
    </source>
</evidence>
<dbReference type="SUPFAM" id="SSF52540">
    <property type="entry name" value="P-loop containing nucleoside triphosphate hydrolases"/>
    <property type="match status" value="1"/>
</dbReference>
<dbReference type="SMART" id="SM00479">
    <property type="entry name" value="EXOIII"/>
    <property type="match status" value="1"/>
</dbReference>
<keyword evidence="4 10" id="KW-0540">Nuclease</keyword>
<evidence type="ECO:0000256" key="9">
    <source>
        <dbReference type="ARBA" id="ARBA00022932"/>
    </source>
</evidence>
<feature type="domain" description="Helicase C-terminal" evidence="14">
    <location>
        <begin position="608"/>
        <end position="807"/>
    </location>
</feature>
<comment type="caution">
    <text evidence="15">The sequence shown here is derived from an EMBL/GenBank/DDBJ whole genome shotgun (WGS) entry which is preliminary data.</text>
</comment>
<dbReference type="GO" id="GO:0005524">
    <property type="term" value="F:ATP binding"/>
    <property type="evidence" value="ECO:0007669"/>
    <property type="project" value="UniProtKB-UniRule"/>
</dbReference>
<keyword evidence="8 10" id="KW-0067">ATP-binding</keyword>
<keyword evidence="5 10" id="KW-0547">Nucleotide-binding</keyword>
<dbReference type="GO" id="GO:0045004">
    <property type="term" value="P:DNA replication proofreading"/>
    <property type="evidence" value="ECO:0007669"/>
    <property type="project" value="TreeGrafter"/>
</dbReference>
<dbReference type="InterPro" id="IPR013520">
    <property type="entry name" value="Ribonucl_H"/>
</dbReference>
<dbReference type="SMART" id="SM00487">
    <property type="entry name" value="DEXDc"/>
    <property type="match status" value="1"/>
</dbReference>
<dbReference type="Pfam" id="PF13307">
    <property type="entry name" value="Helicase_C_2"/>
    <property type="match status" value="1"/>
</dbReference>
<comment type="function">
    <text evidence="10 11">3'-5' exonuclease.</text>
</comment>
<dbReference type="GO" id="GO:0003887">
    <property type="term" value="F:DNA-directed DNA polymerase activity"/>
    <property type="evidence" value="ECO:0007669"/>
    <property type="project" value="UniProtKB-KW"/>
</dbReference>
<dbReference type="eggNOG" id="COG2176">
    <property type="taxonomic scope" value="Bacteria"/>
</dbReference>
<comment type="similarity">
    <text evidence="10 11">Belongs to the helicase family. DinG subfamily. Type 2 sub-subfamily.</text>
</comment>
<dbReference type="Proteomes" id="UP000030019">
    <property type="component" value="Unassembled WGS sequence"/>
</dbReference>
<evidence type="ECO:0000256" key="8">
    <source>
        <dbReference type="ARBA" id="ARBA00022840"/>
    </source>
</evidence>
<evidence type="ECO:0000313" key="16">
    <source>
        <dbReference type="Proteomes" id="UP000030019"/>
    </source>
</evidence>
<dbReference type="GO" id="GO:0005829">
    <property type="term" value="C:cytosol"/>
    <property type="evidence" value="ECO:0007669"/>
    <property type="project" value="TreeGrafter"/>
</dbReference>
<keyword evidence="6 10" id="KW-0378">Hydrolase</keyword>
<dbReference type="FunFam" id="3.30.420.10:FF:000045">
    <property type="entry name" value="3'-5' exonuclease DinG"/>
    <property type="match status" value="1"/>
</dbReference>
<evidence type="ECO:0000256" key="4">
    <source>
        <dbReference type="ARBA" id="ARBA00022722"/>
    </source>
</evidence>
<dbReference type="InterPro" id="IPR036397">
    <property type="entry name" value="RNaseH_sf"/>
</dbReference>
<evidence type="ECO:0000256" key="7">
    <source>
        <dbReference type="ARBA" id="ARBA00022839"/>
    </source>
</evidence>
<dbReference type="PROSITE" id="PS51193">
    <property type="entry name" value="HELICASE_ATP_BIND_2"/>
    <property type="match status" value="1"/>
</dbReference>
<feature type="binding site" evidence="10">
    <location>
        <begin position="270"/>
        <end position="277"/>
    </location>
    <ligand>
        <name>ATP</name>
        <dbReference type="ChEBI" id="CHEBI:30616"/>
    </ligand>
</feature>
<protein>
    <recommendedName>
        <fullName evidence="10 11">3'-5' exonuclease DinG</fullName>
        <ecNumber evidence="10 11">3.1.-.-</ecNumber>
    </recommendedName>
</protein>
<dbReference type="PATRIC" id="fig|176090.4.peg.1286"/>
<dbReference type="GO" id="GO:0003677">
    <property type="term" value="F:DNA binding"/>
    <property type="evidence" value="ECO:0007669"/>
    <property type="project" value="InterPro"/>
</dbReference>
<dbReference type="RefSeq" id="WP_037617059.1">
    <property type="nucleotide sequence ID" value="NZ_JPEN01000073.1"/>
</dbReference>
<dbReference type="InterPro" id="IPR006054">
    <property type="entry name" value="DnaQ"/>
</dbReference>
<evidence type="ECO:0000313" key="15">
    <source>
        <dbReference type="EMBL" id="KGM36927.1"/>
    </source>
</evidence>
<keyword evidence="7 10" id="KW-0269">Exonuclease</keyword>
<dbReference type="NCBIfam" id="TIGR01407">
    <property type="entry name" value="dinG_rel"/>
    <property type="match status" value="1"/>
</dbReference>
<evidence type="ECO:0000256" key="10">
    <source>
        <dbReference type="HAMAP-Rule" id="MF_02206"/>
    </source>
</evidence>
<dbReference type="InterPro" id="IPR012337">
    <property type="entry name" value="RNaseH-like_sf"/>
</dbReference>
<gene>
    <name evidence="10 11" type="primary">dinG</name>
    <name evidence="15" type="ORF">SSIN_1325</name>
</gene>
<dbReference type="PANTHER" id="PTHR30231">
    <property type="entry name" value="DNA POLYMERASE III SUBUNIT EPSILON"/>
    <property type="match status" value="1"/>
</dbReference>
<dbReference type="Gene3D" id="3.30.420.10">
    <property type="entry name" value="Ribonuclease H-like superfamily/Ribonuclease H"/>
    <property type="match status" value="1"/>
</dbReference>
<dbReference type="PANTHER" id="PTHR30231:SF41">
    <property type="entry name" value="DNA POLYMERASE III SUBUNIT EPSILON"/>
    <property type="match status" value="1"/>
</dbReference>
<feature type="short sequence motif" description="DEAH box" evidence="10">
    <location>
        <begin position="441"/>
        <end position="444"/>
    </location>
</feature>
<dbReference type="InterPro" id="IPR006555">
    <property type="entry name" value="ATP-dep_Helicase_C"/>
</dbReference>
<evidence type="ECO:0000259" key="13">
    <source>
        <dbReference type="PROSITE" id="PS51193"/>
    </source>
</evidence>
<keyword evidence="1" id="KW-0808">Transferase</keyword>
<sequence>MTQSNYKYAVIDLEATSANSNAKIIQIGIVIIENGVICQTYETDVNPHEDLDEHIKQLTGLDDQRLRQAPDFSRVAREVYELIEDAIFVAHNVKFDANLLAEALFWEGFELLTPRVDTVELAQVFYPTFDKYALGNLCELLEIPLENAHTALADAQATAQLFLKIQKKMSKLPKTLLEKMLGFSDSLIYESRLAIEEIFQSMPDYSGQALQETHGIFLKKPKILSPEKKLSQDFLTNLYLLGLDERPDQLTFAQYVTEALSQTAASFLEAQTGLGKTFGYLLPILAHGQDRVLVTVPTKILQDQLMQKEGRLLEEDFHISFHNLKSPENYLKLDHFYQSLSVLDDNRLINRCKMQLLVWLTETETGDLNEIGQAYRFESYFSQIRHDGKLSKHSLFYEEDFWRLGQVKAASSRVVITNHAYLLTRLEDDQSLLDNRILVVDEAQKMFFALESFSQTSVNLTKQVQNISQALQTEKRILQERLLQSIQFELADAAENHRGKSSELDSHKLVKLRQDVFELDKNLLPELSELFSAKYQYYWLTEEQFADYKLTSLHAGRSELMRFKDFLPDTVKVILVSSTLEISSKVNLPQLLGFEDYHFYKLPQQKKPLQKLFLDLDFPDVVDLSTQEYAERIVASLESLAPLNLPMVVLFTSKDLLLATSDQLTLPHLAQYKNGEPANIKRRFDKGEAPILLGAGSFWEGADFAQQEQIIQLITRIPFDNPKDFFVQKINHHLKAEGKNPFYDYQLPSAILRLKQAMGRTRRNEHQKSAIILLDNRISTKRYGRQIQQNLNQLASLEMLSQLDILKELKEFFD</sequence>
<dbReference type="GO" id="GO:0016818">
    <property type="term" value="F:hydrolase activity, acting on acid anhydrides, in phosphorus-containing anhydrides"/>
    <property type="evidence" value="ECO:0007669"/>
    <property type="project" value="InterPro"/>
</dbReference>
<dbReference type="PROSITE" id="PS51194">
    <property type="entry name" value="HELICASE_CTER"/>
    <property type="match status" value="1"/>
</dbReference>
<name>A0A0A0DIZ2_9STRE</name>
<dbReference type="Gene3D" id="3.40.50.300">
    <property type="entry name" value="P-loop containing nucleotide triphosphate hydrolases"/>
    <property type="match status" value="2"/>
</dbReference>
<dbReference type="InterPro" id="IPR011545">
    <property type="entry name" value="DEAD/DEAH_box_helicase_dom"/>
</dbReference>
<dbReference type="eggNOG" id="COG1199">
    <property type="taxonomic scope" value="Bacteria"/>
</dbReference>
<dbReference type="GO" id="GO:0004386">
    <property type="term" value="F:helicase activity"/>
    <property type="evidence" value="ECO:0007669"/>
    <property type="project" value="UniProtKB-KW"/>
</dbReference>
<dbReference type="STRING" id="176090.SSIN_1325"/>
<keyword evidence="16" id="KW-1185">Reference proteome</keyword>
<dbReference type="CDD" id="cd06127">
    <property type="entry name" value="DEDDh"/>
    <property type="match status" value="1"/>
</dbReference>
<organism evidence="15 16">
    <name type="scientific">Streptococcus sinensis</name>
    <dbReference type="NCBI Taxonomy" id="176090"/>
    <lineage>
        <taxon>Bacteria</taxon>
        <taxon>Bacillati</taxon>
        <taxon>Bacillota</taxon>
        <taxon>Bacilli</taxon>
        <taxon>Lactobacillales</taxon>
        <taxon>Streptococcaceae</taxon>
        <taxon>Streptococcus</taxon>
    </lineage>
</organism>
<dbReference type="InterPro" id="IPR027417">
    <property type="entry name" value="P-loop_NTPase"/>
</dbReference>
<evidence type="ECO:0000256" key="1">
    <source>
        <dbReference type="ARBA" id="ARBA00022679"/>
    </source>
</evidence>
<accession>A0A0A0DIZ2</accession>
<dbReference type="InterPro" id="IPR014013">
    <property type="entry name" value="Helic_SF1/SF2_ATP-bd_DinG/Rad3"/>
</dbReference>
<dbReference type="GO" id="GO:0008408">
    <property type="term" value="F:3'-5' exonuclease activity"/>
    <property type="evidence" value="ECO:0007669"/>
    <property type="project" value="UniProtKB-UniRule"/>
</dbReference>
<dbReference type="Pfam" id="PF00929">
    <property type="entry name" value="RNase_T"/>
    <property type="match status" value="1"/>
</dbReference>
<dbReference type="InterPro" id="IPR001650">
    <property type="entry name" value="Helicase_C-like"/>
</dbReference>
<dbReference type="InterPro" id="IPR014001">
    <property type="entry name" value="Helicase_ATP-bd"/>
</dbReference>
<dbReference type="Pfam" id="PF00270">
    <property type="entry name" value="DEAD"/>
    <property type="match status" value="1"/>
</dbReference>
<keyword evidence="9" id="KW-0239">DNA-directed DNA polymerase</keyword>
<dbReference type="InterPro" id="IPR006310">
    <property type="entry name" value="DinG"/>
</dbReference>
<dbReference type="SUPFAM" id="SSF53098">
    <property type="entry name" value="Ribonuclease H-like"/>
    <property type="match status" value="1"/>
</dbReference>
<keyword evidence="2" id="KW-0548">Nucleotidyltransferase</keyword>
<feature type="domain" description="Helicase ATP-binding" evidence="13">
    <location>
        <begin position="235"/>
        <end position="494"/>
    </location>
</feature>
<dbReference type="AlphaFoldDB" id="A0A0A0DIZ2"/>
<dbReference type="NCBIfam" id="NF005569">
    <property type="entry name" value="PRK07246.1"/>
    <property type="match status" value="1"/>
</dbReference>
<evidence type="ECO:0000256" key="2">
    <source>
        <dbReference type="ARBA" id="ARBA00022695"/>
    </source>
</evidence>
<dbReference type="EC" id="3.1.-.-" evidence="10 11"/>
<reference evidence="15 16" key="1">
    <citation type="submission" date="2014-06" db="EMBL/GenBank/DDBJ databases">
        <authorList>
            <person name="Teng J.L."/>
            <person name="Huang Y."/>
            <person name="Tse H."/>
            <person name="Lau S.K."/>
            <person name="Woo P.C."/>
        </authorList>
    </citation>
    <scope>NUCLEOTIDE SEQUENCE [LARGE SCALE GENOMIC DNA]</scope>
    <source>
        <strain evidence="15 16">HKU4</strain>
    </source>
</reference>
<evidence type="ECO:0000259" key="12">
    <source>
        <dbReference type="PROSITE" id="PS51192"/>
    </source>
</evidence>
<evidence type="ECO:0000256" key="5">
    <source>
        <dbReference type="ARBA" id="ARBA00022741"/>
    </source>
</evidence>
<keyword evidence="15" id="KW-0347">Helicase</keyword>
<evidence type="ECO:0000256" key="11">
    <source>
        <dbReference type="RuleBase" id="RU364106"/>
    </source>
</evidence>
<dbReference type="PROSITE" id="PS51192">
    <property type="entry name" value="HELICASE_ATP_BIND_1"/>
    <property type="match status" value="1"/>
</dbReference>
<keyword evidence="3" id="KW-0235">DNA replication</keyword>